<dbReference type="AlphaFoldDB" id="U2L8K3"/>
<evidence type="ECO:0000313" key="2">
    <source>
        <dbReference type="Proteomes" id="UP000016600"/>
    </source>
</evidence>
<dbReference type="PANTHER" id="PTHR38471">
    <property type="entry name" value="FOUR HELIX BUNDLE PROTEIN"/>
    <property type="match status" value="1"/>
</dbReference>
<reference evidence="1 2" key="1">
    <citation type="submission" date="2013-08" db="EMBL/GenBank/DDBJ databases">
        <authorList>
            <person name="Durkin A.S."/>
            <person name="Haft D.R."/>
            <person name="McCorrison J."/>
            <person name="Torralba M."/>
            <person name="Gillis M."/>
            <person name="Haft D.H."/>
            <person name="Methe B."/>
            <person name="Sutton G."/>
            <person name="Nelson K.E."/>
        </authorList>
    </citation>
    <scope>NUCLEOTIDE SEQUENCE [LARGE SCALE GENOMIC DNA]</scope>
    <source>
        <strain evidence="1 2">F0068</strain>
    </source>
</reference>
<name>U2L8K3_9BACT</name>
<protein>
    <submittedName>
        <fullName evidence="1">Four helix bundle protein</fullName>
    </submittedName>
</protein>
<dbReference type="InterPro" id="IPR012657">
    <property type="entry name" value="23S_rRNA-intervening_sequence"/>
</dbReference>
<organism evidence="1 2">
    <name type="scientific">Hoylesella pleuritidis F0068</name>
    <dbReference type="NCBI Taxonomy" id="1081904"/>
    <lineage>
        <taxon>Bacteria</taxon>
        <taxon>Pseudomonadati</taxon>
        <taxon>Bacteroidota</taxon>
        <taxon>Bacteroidia</taxon>
        <taxon>Bacteroidales</taxon>
        <taxon>Prevotellaceae</taxon>
        <taxon>Hoylesella</taxon>
    </lineage>
</organism>
<proteinExistence type="predicted"/>
<dbReference type="Pfam" id="PF05635">
    <property type="entry name" value="23S_rRNA_IVP"/>
    <property type="match status" value="1"/>
</dbReference>
<dbReference type="PATRIC" id="fig|1081904.3.peg.1528"/>
<accession>U2L8K3</accession>
<dbReference type="SUPFAM" id="SSF158446">
    <property type="entry name" value="IVS-encoded protein-like"/>
    <property type="match status" value="1"/>
</dbReference>
<dbReference type="InterPro" id="IPR036583">
    <property type="entry name" value="23S_rRNA_IVS_sf"/>
</dbReference>
<comment type="caution">
    <text evidence="1">The sequence shown here is derived from an EMBL/GenBank/DDBJ whole genome shotgun (WGS) entry which is preliminary data.</text>
</comment>
<dbReference type="RefSeq" id="WP_021584219.1">
    <property type="nucleotide sequence ID" value="NZ_AWET01000036.1"/>
</dbReference>
<gene>
    <name evidence="1" type="ORF">HMPREF1218_0492</name>
</gene>
<dbReference type="EMBL" id="AWET01000036">
    <property type="protein sequence ID" value="ERK00661.1"/>
    <property type="molecule type" value="Genomic_DNA"/>
</dbReference>
<dbReference type="PANTHER" id="PTHR38471:SF2">
    <property type="entry name" value="FOUR HELIX BUNDLE PROTEIN"/>
    <property type="match status" value="1"/>
</dbReference>
<dbReference type="Gene3D" id="1.20.1440.60">
    <property type="entry name" value="23S rRNA-intervening sequence"/>
    <property type="match status" value="1"/>
</dbReference>
<evidence type="ECO:0000313" key="1">
    <source>
        <dbReference type="EMBL" id="ERK00661.1"/>
    </source>
</evidence>
<sequence>MKRNTINELLMLQNNVISTLSKRFALRIIRLYKYLTEEKREYVMARQVYRSGTSIGANIAESKNAQSPADFINKLSIALKEADETQYWLELLYESKTIDDNEFESLSNDLKTIIGTLINIINKIKAKNQK</sequence>
<dbReference type="NCBIfam" id="TIGR02436">
    <property type="entry name" value="four helix bundle protein"/>
    <property type="match status" value="1"/>
</dbReference>
<dbReference type="Proteomes" id="UP000016600">
    <property type="component" value="Unassembled WGS sequence"/>
</dbReference>
<dbReference type="PIRSF" id="PIRSF035652">
    <property type="entry name" value="CHP02436"/>
    <property type="match status" value="1"/>
</dbReference>
<keyword evidence="2" id="KW-1185">Reference proteome</keyword>